<dbReference type="SMART" id="SM00533">
    <property type="entry name" value="MUTSd"/>
    <property type="match status" value="1"/>
</dbReference>
<dbReference type="Pfam" id="PF11764">
    <property type="entry name" value="N-SET"/>
    <property type="match status" value="1"/>
</dbReference>
<comment type="similarity">
    <text evidence="1">Belongs to the DNA mismatch repair MutS family.</text>
</comment>
<accession>A0A9P6WFK8</accession>
<evidence type="ECO:0000256" key="9">
    <source>
        <dbReference type="ARBA" id="ARBA00033180"/>
    </source>
</evidence>
<dbReference type="Gene3D" id="1.10.1420.10">
    <property type="match status" value="1"/>
</dbReference>
<feature type="compositionally biased region" description="Basic and acidic residues" evidence="10">
    <location>
        <begin position="676"/>
        <end position="688"/>
    </location>
</feature>
<dbReference type="Gene3D" id="3.30.70.330">
    <property type="match status" value="1"/>
</dbReference>
<comment type="caution">
    <text evidence="12">The sequence shown here is derived from an EMBL/GenBank/DDBJ whole genome shotgun (WGS) entry which is preliminary data.</text>
</comment>
<dbReference type="SUPFAM" id="SSF82199">
    <property type="entry name" value="SET domain"/>
    <property type="match status" value="1"/>
</dbReference>
<dbReference type="SUPFAM" id="SSF48334">
    <property type="entry name" value="DNA repair protein MutS, domain III"/>
    <property type="match status" value="1"/>
</dbReference>
<feature type="domain" description="SET" evidence="11">
    <location>
        <begin position="929"/>
        <end position="1046"/>
    </location>
</feature>
<evidence type="ECO:0000256" key="5">
    <source>
        <dbReference type="ARBA" id="ARBA00022840"/>
    </source>
</evidence>
<organism evidence="12 13">
    <name type="scientific">Maudiozyma exigua</name>
    <name type="common">Yeast</name>
    <name type="synonym">Kazachstania exigua</name>
    <dbReference type="NCBI Taxonomy" id="34358"/>
    <lineage>
        <taxon>Eukaryota</taxon>
        <taxon>Fungi</taxon>
        <taxon>Dikarya</taxon>
        <taxon>Ascomycota</taxon>
        <taxon>Saccharomycotina</taxon>
        <taxon>Saccharomycetes</taxon>
        <taxon>Saccharomycetales</taxon>
        <taxon>Saccharomycetaceae</taxon>
        <taxon>Maudiozyma</taxon>
    </lineage>
</organism>
<dbReference type="InterPro" id="IPR007695">
    <property type="entry name" value="DNA_mismatch_repair_MutS-lik_N"/>
</dbReference>
<dbReference type="InterPro" id="IPR036187">
    <property type="entry name" value="DNA_mismatch_repair_MutS_sf"/>
</dbReference>
<dbReference type="SMART" id="SM00317">
    <property type="entry name" value="SET"/>
    <property type="match status" value="1"/>
</dbReference>
<dbReference type="FunFam" id="3.40.50.300:FF:001238">
    <property type="entry name" value="DNA mismatch repair protein"/>
    <property type="match status" value="1"/>
</dbReference>
<evidence type="ECO:0000256" key="4">
    <source>
        <dbReference type="ARBA" id="ARBA00022763"/>
    </source>
</evidence>
<dbReference type="GO" id="GO:0140664">
    <property type="term" value="F:ATP-dependent DNA damage sensor activity"/>
    <property type="evidence" value="ECO:0007669"/>
    <property type="project" value="InterPro"/>
</dbReference>
<keyword evidence="4" id="KW-0227">DNA damage</keyword>
<dbReference type="InterPro" id="IPR046341">
    <property type="entry name" value="SET_dom_sf"/>
</dbReference>
<dbReference type="Pfam" id="PF01624">
    <property type="entry name" value="MutS_I"/>
    <property type="match status" value="1"/>
</dbReference>
<dbReference type="SUPFAM" id="SSF52540">
    <property type="entry name" value="P-loop containing nucleoside triphosphate hydrolases"/>
    <property type="match status" value="1"/>
</dbReference>
<dbReference type="InterPro" id="IPR036678">
    <property type="entry name" value="MutS_con_dom_sf"/>
</dbReference>
<feature type="region of interest" description="Disordered" evidence="10">
    <location>
        <begin position="561"/>
        <end position="580"/>
    </location>
</feature>
<proteinExistence type="inferred from homology"/>
<dbReference type="PANTHER" id="PTHR11361:SF34">
    <property type="entry name" value="DNA MISMATCH REPAIR PROTEIN MSH1, MITOCHONDRIAL"/>
    <property type="match status" value="1"/>
</dbReference>
<dbReference type="InterPro" id="IPR045076">
    <property type="entry name" value="MutS"/>
</dbReference>
<dbReference type="GO" id="GO:0030983">
    <property type="term" value="F:mismatched DNA binding"/>
    <property type="evidence" value="ECO:0007669"/>
    <property type="project" value="InterPro"/>
</dbReference>
<dbReference type="OrthoDB" id="2534523at2759"/>
<dbReference type="Gene3D" id="3.40.50.300">
    <property type="entry name" value="P-loop containing nucleotide triphosphate hydrolases"/>
    <property type="match status" value="1"/>
</dbReference>
<dbReference type="Gene3D" id="3.40.1170.10">
    <property type="entry name" value="DNA repair protein MutS, domain I"/>
    <property type="match status" value="1"/>
</dbReference>
<feature type="compositionally biased region" description="Low complexity" evidence="10">
    <location>
        <begin position="647"/>
        <end position="657"/>
    </location>
</feature>
<dbReference type="SUPFAM" id="SSF55271">
    <property type="entry name" value="DNA repair protein MutS, domain I"/>
    <property type="match status" value="1"/>
</dbReference>
<dbReference type="InterPro" id="IPR048669">
    <property type="entry name" value="SET1_RBD"/>
</dbReference>
<dbReference type="GO" id="GO:0043504">
    <property type="term" value="P:mitochondrial DNA repair"/>
    <property type="evidence" value="ECO:0007669"/>
    <property type="project" value="TreeGrafter"/>
</dbReference>
<dbReference type="InterPro" id="IPR001214">
    <property type="entry name" value="SET_dom"/>
</dbReference>
<dbReference type="Pfam" id="PF21569">
    <property type="entry name" value="SET1_RBD"/>
    <property type="match status" value="1"/>
</dbReference>
<dbReference type="InterPro" id="IPR012677">
    <property type="entry name" value="Nucleotide-bd_a/b_plait_sf"/>
</dbReference>
<dbReference type="InterPro" id="IPR017111">
    <property type="entry name" value="Set1_fungi"/>
</dbReference>
<evidence type="ECO:0000256" key="6">
    <source>
        <dbReference type="ARBA" id="ARBA00023125"/>
    </source>
</evidence>
<dbReference type="Gene3D" id="2.170.270.10">
    <property type="entry name" value="SET domain"/>
    <property type="match status" value="1"/>
</dbReference>
<dbReference type="GO" id="GO:0042800">
    <property type="term" value="F:histone H3K4 methyltransferase activity"/>
    <property type="evidence" value="ECO:0007669"/>
    <property type="project" value="InterPro"/>
</dbReference>
<dbReference type="GO" id="GO:0006298">
    <property type="term" value="P:mismatch repair"/>
    <property type="evidence" value="ECO:0007669"/>
    <property type="project" value="InterPro"/>
</dbReference>
<keyword evidence="5" id="KW-0067">ATP-binding</keyword>
<keyword evidence="6" id="KW-0238">DNA-binding</keyword>
<dbReference type="PANTHER" id="PTHR11361">
    <property type="entry name" value="DNA MISMATCH REPAIR PROTEIN MUTS FAMILY MEMBER"/>
    <property type="match status" value="1"/>
</dbReference>
<feature type="compositionally biased region" description="Low complexity" evidence="10">
    <location>
        <begin position="70"/>
        <end position="81"/>
    </location>
</feature>
<evidence type="ECO:0000313" key="13">
    <source>
        <dbReference type="Proteomes" id="UP000750334"/>
    </source>
</evidence>
<dbReference type="InterPro" id="IPR016151">
    <property type="entry name" value="DNA_mismatch_repair_MutS_N"/>
</dbReference>
<evidence type="ECO:0000256" key="1">
    <source>
        <dbReference type="ARBA" id="ARBA00006271"/>
    </source>
</evidence>
<dbReference type="Gene3D" id="3.30.420.110">
    <property type="entry name" value="MutS, connector domain"/>
    <property type="match status" value="1"/>
</dbReference>
<dbReference type="GO" id="GO:0048188">
    <property type="term" value="C:Set1C/COMPASS complex"/>
    <property type="evidence" value="ECO:0007669"/>
    <property type="project" value="InterPro"/>
</dbReference>
<evidence type="ECO:0000256" key="10">
    <source>
        <dbReference type="SAM" id="MobiDB-lite"/>
    </source>
</evidence>
<name>A0A9P6WFK8_MAUEX</name>
<dbReference type="SUPFAM" id="SSF53150">
    <property type="entry name" value="DNA repair protein MutS, domain II"/>
    <property type="match status" value="1"/>
</dbReference>
<feature type="region of interest" description="Disordered" evidence="10">
    <location>
        <begin position="597"/>
        <end position="693"/>
    </location>
</feature>
<keyword evidence="7" id="KW-0234">DNA repair</keyword>
<feature type="compositionally biased region" description="Acidic residues" evidence="10">
    <location>
        <begin position="658"/>
        <end position="675"/>
    </location>
</feature>
<reference evidence="12 13" key="1">
    <citation type="submission" date="2020-11" db="EMBL/GenBank/DDBJ databases">
        <title>Kefir isolates.</title>
        <authorList>
            <person name="Marcisauskas S."/>
            <person name="Kim Y."/>
            <person name="Blasche S."/>
        </authorList>
    </citation>
    <scope>NUCLEOTIDE SEQUENCE [LARGE SCALE GENOMIC DNA]</scope>
    <source>
        <strain evidence="12 13">OG2</strain>
    </source>
</reference>
<evidence type="ECO:0000256" key="2">
    <source>
        <dbReference type="ARBA" id="ARBA00015839"/>
    </source>
</evidence>
<keyword evidence="3" id="KW-0547">Nucleotide-binding</keyword>
<dbReference type="InterPro" id="IPR024657">
    <property type="entry name" value="COMPASS_Set1_N-SET"/>
</dbReference>
<dbReference type="InterPro" id="IPR027417">
    <property type="entry name" value="P-loop_NTPase"/>
</dbReference>
<dbReference type="GO" id="GO:0005739">
    <property type="term" value="C:mitochondrion"/>
    <property type="evidence" value="ECO:0007669"/>
    <property type="project" value="TreeGrafter"/>
</dbReference>
<evidence type="ECO:0000256" key="3">
    <source>
        <dbReference type="ARBA" id="ARBA00022741"/>
    </source>
</evidence>
<dbReference type="Pfam" id="PF00856">
    <property type="entry name" value="SET"/>
    <property type="match status" value="1"/>
</dbReference>
<gene>
    <name evidence="12" type="primary">MSH1</name>
    <name evidence="12" type="ORF">C6P45_000982</name>
</gene>
<dbReference type="EMBL" id="PUHR01000014">
    <property type="protein sequence ID" value="KAG0671218.1"/>
    <property type="molecule type" value="Genomic_DNA"/>
</dbReference>
<evidence type="ECO:0000313" key="12">
    <source>
        <dbReference type="EMBL" id="KAG0671218.1"/>
    </source>
</evidence>
<dbReference type="InterPro" id="IPR000432">
    <property type="entry name" value="DNA_mismatch_repair_MutS_C"/>
</dbReference>
<dbReference type="FunFam" id="3.30.420.110:FF:000020">
    <property type="entry name" value="Msh1p"/>
    <property type="match status" value="1"/>
</dbReference>
<evidence type="ECO:0000259" key="11">
    <source>
        <dbReference type="PROSITE" id="PS50280"/>
    </source>
</evidence>
<keyword evidence="13" id="KW-1185">Reference proteome</keyword>
<sequence length="1980" mass="226766">MSGYHRRPYQGPPASHRNGYYQQDRYYPSMPYGRNGYDSRSTKQGAAPYRYQNNNYRSNNASNGPARPGSRYSSSSTSRYSNVPEGPTLVNVPPVITQRVNKEFKRPAPTIKYDTESLKDKHHYFDPVSKRLIHEDKFKSWNEKHDYPKDGFVTMIDSNISGDDKQSKQVRVQRKPHILSEDPRNSHINQTKTSTRKKRTTLTKLGRISYDKYSVGPPPPCEIVVYPVTSVSSIQEVLIKNHFKKFGEISHFESFNDPNNALPLHIYLIRFTSPDGKINDAARAAYLASRRYENEKCTIMGCNFNVTINKNNILESIKTKFVIENSKKLKKLKQEQERNEKVNAIKTITKPVEESVAADSKIPTSSTTIVDIDDAIYRKYYNLQDKRIPYDISGLVKKRPCLYVSKRFNMVNGFRLESYRYKLRIYKYSRFIDHPTGLYVVFNDLKEAKRCFDNESGKLMLPSLTKRTSVPIRFILIKSSTSQIGRRYESSLNDRSSTNNKTTYKSKNELIAAAMKLVLSDLDQALHLDIKRRLIGPTIYDTLNVDNFPKLLERKRIKDEERKKALAEKKAKEEEKRKDSNKELDIFNLYGARKRGNRMRRNSYESDGIRIPKRNHGRIDNTPMAHLLNEDTTSKEGTPSSTDENVPSHPSETSVSESSEEEVEDKEEEGEEDIHEDQPELKKAKIEDAEITPDSLVDEGETAVETKGAFSDDIYKPSMTETPIPVYDEVVFEKSELISTILQQSLKDDEDVKLLMKTMDVEPQMAEPAALDASLINYKIWSTKKNNANKKFIEETQLKLNDNIVMSPELRNPGVSFKANGFVSIPDRLKTTYLPHRRRAHKPLNTVYTHDTVADDHAEEHDEIPEVINTEETLKKEIQEEISLSVEVSSSRENRASNRRFQQDIDAQKAAIGTESDLLSLNQLNKRQKPVTFARSAIHNWGLYALEPIAAKEMIIEYVGERIRQPVAEMREKRYLKSGIGSSYLFRVDENNVIDATKRGGIARFINHCCDPSCTAKIIKVGGKRRIVIYALRDIAKNEELTYDYNTVESTNVNKPKITTIKVNLADIRKNILMQNQLHVKDVKGGNDPREIVDEEKTLPPSLRQVRKIMDAYRNNVVLTQMGSFYELYFEHATQYAPKLNISLTNKKYSTGNIPFAGFPLPQLNRHLKVLVNQLGYSVTIVDQFQNNTPIDNDPNKFSRKVSRIVTPGTFIDEAFENFKENSYLLNIEFPSKCMSKLADPDTKIGLCWCDLSTGEIFVQEVLLKDLVSAITRIKPREVILNSGLLQSNLENGQWYPELVELKKYFVKYQTLPAKYHPVDTFYNLFFSGNDDSMKRQLDHKMRSFTQKEVASLRNILEYVQDHLPDCSINFQQPERQSSTKIMQIDSRTNSALELHSTMMDNNKKGSLLSTIRRTVTPSGIRLLTNWLSAPSLDLSEIKRRQNIVEIFKKNTKFRSSFINNLKQIDDLSRILQKFSFGKGDAIDLIQISKSLKITEEISSMLVSLLPVLKIRDQKLIQDLKTQLVFDSSLVDKILGAINEDIVLSQKKLETNDIEDPESEDTSAKQTPEYENKYNIMDAIIRSEYSPTLNNLHGDYRSHLQSKDKFEDSCLRFLTETFGVRKVTLKKRQDNTYALLVNGTPNSLSKLDQWINEGNEFKKLKFHVIQKSNQTRWLSHPEWVDLATIIELSLLKIKQEEERILNSFKTELLGKCNEIRIINSTLGYLDVLSSFAKLALEKNLVCPKVDNSFQLDINKGRHLMVEEGITSKSLQRFVSNDCKVNEGDVWVISGPNMGGKSTFLRQNAIIVILAQIGSYVPCESAHIGLVDKIFSRVGSADDLYNEMSTFMVEMIETSFILHGATNRSLAILDEIGRGTSGKEGVSIAYATMNYLVNHNQCRTLFATHFGEEINKLIKKRSDHLLLEKIKFFQSKMIELDKVNFYYDYKMVPGICTKSDAIKVARLAGFPESALEDAEEILIVE</sequence>
<dbReference type="GO" id="GO:0005524">
    <property type="term" value="F:ATP binding"/>
    <property type="evidence" value="ECO:0007669"/>
    <property type="project" value="UniProtKB-KW"/>
</dbReference>
<dbReference type="InterPro" id="IPR007860">
    <property type="entry name" value="DNA_mmatch_repair_MutS_con_dom"/>
</dbReference>
<dbReference type="Pfam" id="PF05192">
    <property type="entry name" value="MutS_III"/>
    <property type="match status" value="1"/>
</dbReference>
<evidence type="ECO:0000256" key="8">
    <source>
        <dbReference type="ARBA" id="ARBA00030093"/>
    </source>
</evidence>
<evidence type="ECO:0000256" key="7">
    <source>
        <dbReference type="ARBA" id="ARBA00023204"/>
    </source>
</evidence>
<dbReference type="PROSITE" id="PS50280">
    <property type="entry name" value="SET"/>
    <property type="match status" value="1"/>
</dbReference>
<dbReference type="Pfam" id="PF00488">
    <property type="entry name" value="MutS_V"/>
    <property type="match status" value="1"/>
</dbReference>
<feature type="compositionally biased region" description="Low complexity" evidence="10">
    <location>
        <begin position="49"/>
        <end position="63"/>
    </location>
</feature>
<dbReference type="SMART" id="SM00534">
    <property type="entry name" value="MUTSac"/>
    <property type="match status" value="1"/>
</dbReference>
<dbReference type="PROSITE" id="PS00486">
    <property type="entry name" value="DNA_MISMATCH_REPAIR_2"/>
    <property type="match status" value="1"/>
</dbReference>
<dbReference type="Pfam" id="PF11767">
    <property type="entry name" value="SET_assoc"/>
    <property type="match status" value="1"/>
</dbReference>
<dbReference type="InterPro" id="IPR007696">
    <property type="entry name" value="DNA_mismatch_repair_MutS_core"/>
</dbReference>
<dbReference type="InterPro" id="IPR024636">
    <property type="entry name" value="SET_assoc"/>
</dbReference>
<dbReference type="SMART" id="SM01291">
    <property type="entry name" value="N-SET"/>
    <property type="match status" value="1"/>
</dbReference>
<dbReference type="Pfam" id="PF05188">
    <property type="entry name" value="MutS_II"/>
    <property type="match status" value="1"/>
</dbReference>
<protein>
    <recommendedName>
        <fullName evidence="2">Histone-lysine N-methyltransferase, H3 lysine-4 specific</fullName>
    </recommendedName>
    <alternativeName>
        <fullName evidence="9">COMPASS component SET1</fullName>
    </alternativeName>
    <alternativeName>
        <fullName evidence="8">SET domain-containing protein 1</fullName>
    </alternativeName>
</protein>
<dbReference type="Proteomes" id="UP000750334">
    <property type="component" value="Unassembled WGS sequence"/>
</dbReference>
<dbReference type="PROSITE" id="PS51572">
    <property type="entry name" value="SAM_MT43_1"/>
    <property type="match status" value="1"/>
</dbReference>
<feature type="region of interest" description="Disordered" evidence="10">
    <location>
        <begin position="1"/>
        <end position="87"/>
    </location>
</feature>
<feature type="compositionally biased region" description="Polar residues" evidence="10">
    <location>
        <begin position="635"/>
        <end position="645"/>
    </location>
</feature>